<dbReference type="OrthoDB" id="9797524at2"/>
<feature type="transmembrane region" description="Helical" evidence="7">
    <location>
        <begin position="52"/>
        <end position="71"/>
    </location>
</feature>
<proteinExistence type="predicted"/>
<evidence type="ECO:0000259" key="8">
    <source>
        <dbReference type="PROSITE" id="PS50850"/>
    </source>
</evidence>
<feature type="transmembrane region" description="Helical" evidence="7">
    <location>
        <begin position="83"/>
        <end position="101"/>
    </location>
</feature>
<dbReference type="InterPro" id="IPR011701">
    <property type="entry name" value="MFS"/>
</dbReference>
<keyword evidence="10" id="KW-1185">Reference proteome</keyword>
<keyword evidence="2" id="KW-0813">Transport</keyword>
<keyword evidence="4 7" id="KW-0812">Transmembrane</keyword>
<dbReference type="EMBL" id="QUQO01000001">
    <property type="protein sequence ID" value="RFB04431.1"/>
    <property type="molecule type" value="Genomic_DNA"/>
</dbReference>
<dbReference type="PROSITE" id="PS50850">
    <property type="entry name" value="MFS"/>
    <property type="match status" value="1"/>
</dbReference>
<evidence type="ECO:0000256" key="7">
    <source>
        <dbReference type="SAM" id="Phobius"/>
    </source>
</evidence>
<feature type="transmembrane region" description="Helical" evidence="7">
    <location>
        <begin position="334"/>
        <end position="356"/>
    </location>
</feature>
<dbReference type="Pfam" id="PF07690">
    <property type="entry name" value="MFS_1"/>
    <property type="match status" value="1"/>
</dbReference>
<feature type="transmembrane region" description="Helical" evidence="7">
    <location>
        <begin position="172"/>
        <end position="191"/>
    </location>
</feature>
<evidence type="ECO:0000256" key="1">
    <source>
        <dbReference type="ARBA" id="ARBA00004651"/>
    </source>
</evidence>
<keyword evidence="5 7" id="KW-1133">Transmembrane helix</keyword>
<comment type="caution">
    <text evidence="9">The sequence shown here is derived from an EMBL/GenBank/DDBJ whole genome shotgun (WGS) entry which is preliminary data.</text>
</comment>
<feature type="transmembrane region" description="Helical" evidence="7">
    <location>
        <begin position="275"/>
        <end position="293"/>
    </location>
</feature>
<dbReference type="SUPFAM" id="SSF103473">
    <property type="entry name" value="MFS general substrate transporter"/>
    <property type="match status" value="1"/>
</dbReference>
<evidence type="ECO:0000256" key="2">
    <source>
        <dbReference type="ARBA" id="ARBA00022448"/>
    </source>
</evidence>
<dbReference type="AlphaFoldDB" id="A0A371RG61"/>
<feature type="transmembrane region" description="Helical" evidence="7">
    <location>
        <begin position="362"/>
        <end position="381"/>
    </location>
</feature>
<sequence>MTETSRIEGKSSTNIRGLIAAITAIGVAAVGFGHTLPLFSILLERYDASDRLIGLNTATMALAAILATPFFPKIIGRVGIKPFILACLAIMVAIYGLIGLAGERVWLWFPLRFVFGFAGAGLFVGSEIWINALAPEGARGRIIGIYSTCLALGFAMGPFMVEIFGTTGFTPFLVGMLIFASAVLPIAIASPPPASPKGHVTGFFSLIAKAPATFASSSVFAGAEAAILTFLPIYALESGWAEETGTRAITVYGLGLVALQYLIGREADRFGYGRSLLACALVSLVGAALFAMIDESLILLYVVLFFWGGAIAGLYTIGLTLLADRFPKTEVEAANTGFVFMYGLGAIIGPAGAGFARDLGGQFGLELFLIAVMILYVLLVARRWRQELP</sequence>
<dbReference type="PANTHER" id="PTHR23521:SF2">
    <property type="entry name" value="TRANSPORTER MFS SUPERFAMILY"/>
    <property type="match status" value="1"/>
</dbReference>
<evidence type="ECO:0000256" key="4">
    <source>
        <dbReference type="ARBA" id="ARBA00022692"/>
    </source>
</evidence>
<dbReference type="Gene3D" id="1.20.1250.20">
    <property type="entry name" value="MFS general substrate transporter like domains"/>
    <property type="match status" value="2"/>
</dbReference>
<feature type="transmembrane region" description="Helical" evidence="7">
    <location>
        <begin position="107"/>
        <end position="130"/>
    </location>
</feature>
<reference evidence="9 10" key="1">
    <citation type="submission" date="2018-08" db="EMBL/GenBank/DDBJ databases">
        <title>Parvularcula sp. SM1705, isolated from surface water of the South Sea China.</title>
        <authorList>
            <person name="Sun L."/>
        </authorList>
    </citation>
    <scope>NUCLEOTIDE SEQUENCE [LARGE SCALE GENOMIC DNA]</scope>
    <source>
        <strain evidence="9 10">SM1705</strain>
    </source>
</reference>
<feature type="transmembrane region" description="Helical" evidence="7">
    <location>
        <begin position="15"/>
        <end position="32"/>
    </location>
</feature>
<accession>A0A371RG61</accession>
<dbReference type="InterPro" id="IPR020846">
    <property type="entry name" value="MFS_dom"/>
</dbReference>
<dbReference type="InParanoid" id="A0A371RG61"/>
<dbReference type="FunCoup" id="A0A371RG61">
    <property type="interactions" value="105"/>
</dbReference>
<evidence type="ECO:0000313" key="9">
    <source>
        <dbReference type="EMBL" id="RFB04431.1"/>
    </source>
</evidence>
<dbReference type="RefSeq" id="WP_116391064.1">
    <property type="nucleotide sequence ID" value="NZ_QUQO01000001.1"/>
</dbReference>
<gene>
    <name evidence="9" type="ORF">DX908_03485</name>
</gene>
<keyword evidence="3" id="KW-1003">Cell membrane</keyword>
<feature type="domain" description="Major facilitator superfamily (MFS) profile" evidence="8">
    <location>
        <begin position="12"/>
        <end position="389"/>
    </location>
</feature>
<dbReference type="InterPro" id="IPR036259">
    <property type="entry name" value="MFS_trans_sf"/>
</dbReference>
<keyword evidence="6 7" id="KW-0472">Membrane</keyword>
<feature type="transmembrane region" description="Helical" evidence="7">
    <location>
        <begin position="212"/>
        <end position="234"/>
    </location>
</feature>
<evidence type="ECO:0000256" key="3">
    <source>
        <dbReference type="ARBA" id="ARBA00022475"/>
    </source>
</evidence>
<evidence type="ECO:0000256" key="5">
    <source>
        <dbReference type="ARBA" id="ARBA00022989"/>
    </source>
</evidence>
<feature type="transmembrane region" description="Helical" evidence="7">
    <location>
        <begin position="299"/>
        <end position="322"/>
    </location>
</feature>
<dbReference type="PANTHER" id="PTHR23521">
    <property type="entry name" value="TRANSPORTER MFS SUPERFAMILY"/>
    <property type="match status" value="1"/>
</dbReference>
<name>A0A371RG61_9PROT</name>
<dbReference type="CDD" id="cd17477">
    <property type="entry name" value="MFS_YcaD_like"/>
    <property type="match status" value="1"/>
</dbReference>
<evidence type="ECO:0000313" key="10">
    <source>
        <dbReference type="Proteomes" id="UP000264589"/>
    </source>
</evidence>
<dbReference type="GO" id="GO:0005886">
    <property type="term" value="C:plasma membrane"/>
    <property type="evidence" value="ECO:0007669"/>
    <property type="project" value="UniProtKB-SubCell"/>
</dbReference>
<feature type="transmembrane region" description="Helical" evidence="7">
    <location>
        <begin position="246"/>
        <end position="263"/>
    </location>
</feature>
<evidence type="ECO:0000256" key="6">
    <source>
        <dbReference type="ARBA" id="ARBA00023136"/>
    </source>
</evidence>
<dbReference type="GO" id="GO:0022857">
    <property type="term" value="F:transmembrane transporter activity"/>
    <property type="evidence" value="ECO:0007669"/>
    <property type="project" value="InterPro"/>
</dbReference>
<feature type="transmembrane region" description="Helical" evidence="7">
    <location>
        <begin position="142"/>
        <end position="160"/>
    </location>
</feature>
<dbReference type="InterPro" id="IPR047200">
    <property type="entry name" value="MFS_YcaD-like"/>
</dbReference>
<comment type="subcellular location">
    <subcellularLocation>
        <location evidence="1">Cell membrane</location>
        <topology evidence="1">Multi-pass membrane protein</topology>
    </subcellularLocation>
</comment>
<organism evidence="9 10">
    <name type="scientific">Parvularcula marina</name>
    <dbReference type="NCBI Taxonomy" id="2292771"/>
    <lineage>
        <taxon>Bacteria</taxon>
        <taxon>Pseudomonadati</taxon>
        <taxon>Pseudomonadota</taxon>
        <taxon>Alphaproteobacteria</taxon>
        <taxon>Parvularculales</taxon>
        <taxon>Parvularculaceae</taxon>
        <taxon>Parvularcula</taxon>
    </lineage>
</organism>
<protein>
    <submittedName>
        <fullName evidence="9">MFS transporter</fullName>
    </submittedName>
</protein>
<dbReference type="Proteomes" id="UP000264589">
    <property type="component" value="Unassembled WGS sequence"/>
</dbReference>